<dbReference type="GO" id="GO:0032589">
    <property type="term" value="C:neuron projection membrane"/>
    <property type="evidence" value="ECO:0007669"/>
    <property type="project" value="TreeGrafter"/>
</dbReference>
<dbReference type="InterPro" id="IPR013783">
    <property type="entry name" value="Ig-like_fold"/>
</dbReference>
<comment type="caution">
    <text evidence="3">The sequence shown here is derived from an EMBL/GenBank/DDBJ whole genome shotgun (WGS) entry which is preliminary data.</text>
</comment>
<dbReference type="PROSITE" id="PS50835">
    <property type="entry name" value="IG_LIKE"/>
    <property type="match status" value="1"/>
</dbReference>
<evidence type="ECO:0000313" key="4">
    <source>
        <dbReference type="Proteomes" id="UP000271974"/>
    </source>
</evidence>
<dbReference type="STRING" id="188477.A0A3S1I4P6"/>
<gene>
    <name evidence="3" type="ORF">EGW08_000149</name>
</gene>
<keyword evidence="4" id="KW-1185">Reference proteome</keyword>
<evidence type="ECO:0000256" key="1">
    <source>
        <dbReference type="SAM" id="SignalP"/>
    </source>
</evidence>
<dbReference type="GO" id="GO:0050808">
    <property type="term" value="P:synapse organization"/>
    <property type="evidence" value="ECO:0007669"/>
    <property type="project" value="TreeGrafter"/>
</dbReference>
<keyword evidence="1" id="KW-0732">Signal</keyword>
<name>A0A3S1I4P6_ELYCH</name>
<feature type="chain" id="PRO_5018666141" description="Ig-like domain-containing protein" evidence="1">
    <location>
        <begin position="27"/>
        <end position="111"/>
    </location>
</feature>
<protein>
    <recommendedName>
        <fullName evidence="2">Ig-like domain-containing protein</fullName>
    </recommendedName>
</protein>
<evidence type="ECO:0000313" key="3">
    <source>
        <dbReference type="EMBL" id="RUS92125.1"/>
    </source>
</evidence>
<feature type="signal peptide" evidence="1">
    <location>
        <begin position="1"/>
        <end position="26"/>
    </location>
</feature>
<dbReference type="Proteomes" id="UP000271974">
    <property type="component" value="Unassembled WGS sequence"/>
</dbReference>
<dbReference type="Gene3D" id="2.60.40.10">
    <property type="entry name" value="Immunoglobulins"/>
    <property type="match status" value="1"/>
</dbReference>
<accession>A0A3S1I4P6</accession>
<feature type="domain" description="Ig-like" evidence="2">
    <location>
        <begin position="35"/>
        <end position="70"/>
    </location>
</feature>
<dbReference type="InterPro" id="IPR036179">
    <property type="entry name" value="Ig-like_dom_sf"/>
</dbReference>
<dbReference type="EMBL" id="RQTK01000002">
    <property type="protein sequence ID" value="RUS92125.1"/>
    <property type="molecule type" value="Genomic_DNA"/>
</dbReference>
<dbReference type="InterPro" id="IPR007110">
    <property type="entry name" value="Ig-like_dom"/>
</dbReference>
<dbReference type="SUPFAM" id="SSF48726">
    <property type="entry name" value="Immunoglobulin"/>
    <property type="match status" value="1"/>
</dbReference>
<dbReference type="InterPro" id="IPR037448">
    <property type="entry name" value="Zig-8"/>
</dbReference>
<organism evidence="3 4">
    <name type="scientific">Elysia chlorotica</name>
    <name type="common">Eastern emerald elysia</name>
    <name type="synonym">Sea slug</name>
    <dbReference type="NCBI Taxonomy" id="188477"/>
    <lineage>
        <taxon>Eukaryota</taxon>
        <taxon>Metazoa</taxon>
        <taxon>Spiralia</taxon>
        <taxon>Lophotrochozoa</taxon>
        <taxon>Mollusca</taxon>
        <taxon>Gastropoda</taxon>
        <taxon>Heterobranchia</taxon>
        <taxon>Euthyneura</taxon>
        <taxon>Panpulmonata</taxon>
        <taxon>Sacoglossa</taxon>
        <taxon>Placobranchoidea</taxon>
        <taxon>Plakobranchidae</taxon>
        <taxon>Elysia</taxon>
    </lineage>
</organism>
<dbReference type="PANTHER" id="PTHR23279">
    <property type="entry name" value="DEFECTIVE PROBOSCIS EXTENSION RESPONSE DPR -RELATED"/>
    <property type="match status" value="1"/>
</dbReference>
<dbReference type="AlphaFoldDB" id="A0A3S1I4P6"/>
<dbReference type="PANTHER" id="PTHR23279:SF36">
    <property type="entry name" value="DEFECTIVE PROBOSCIS EXTENSION RESPONSE 9, ISOFORM A"/>
    <property type="match status" value="1"/>
</dbReference>
<sequence length="111" mass="12516">MDIYWAMKNLCLLVELCLFFLGECVSAPAIRYLEPEFVPSPATVSYKRGENARLYCSVMNLGELTVSWRRVTAPATLTVGTMTWINDPRIKVDHVTGSDQWDLLIDSIDAT</sequence>
<proteinExistence type="predicted"/>
<feature type="non-terminal residue" evidence="3">
    <location>
        <position position="111"/>
    </location>
</feature>
<dbReference type="OrthoDB" id="6046832at2759"/>
<evidence type="ECO:0000259" key="2">
    <source>
        <dbReference type="PROSITE" id="PS50835"/>
    </source>
</evidence>
<reference evidence="3 4" key="1">
    <citation type="submission" date="2019-01" db="EMBL/GenBank/DDBJ databases">
        <title>A draft genome assembly of the solar-powered sea slug Elysia chlorotica.</title>
        <authorList>
            <person name="Cai H."/>
            <person name="Li Q."/>
            <person name="Fang X."/>
            <person name="Li J."/>
            <person name="Curtis N.E."/>
            <person name="Altenburger A."/>
            <person name="Shibata T."/>
            <person name="Feng M."/>
            <person name="Maeda T."/>
            <person name="Schwartz J.A."/>
            <person name="Shigenobu S."/>
            <person name="Lundholm N."/>
            <person name="Nishiyama T."/>
            <person name="Yang H."/>
            <person name="Hasebe M."/>
            <person name="Li S."/>
            <person name="Pierce S.K."/>
            <person name="Wang J."/>
        </authorList>
    </citation>
    <scope>NUCLEOTIDE SEQUENCE [LARGE SCALE GENOMIC DNA]</scope>
    <source>
        <strain evidence="3">EC2010</strain>
        <tissue evidence="3">Whole organism of an adult</tissue>
    </source>
</reference>